<evidence type="ECO:0000313" key="2">
    <source>
        <dbReference type="EMBL" id="RPA84906.1"/>
    </source>
</evidence>
<proteinExistence type="predicted"/>
<gene>
    <name evidence="2" type="ORF">BJ508DRAFT_359296</name>
</gene>
<dbReference type="Proteomes" id="UP000275078">
    <property type="component" value="Unassembled WGS sequence"/>
</dbReference>
<evidence type="ECO:0000256" key="1">
    <source>
        <dbReference type="SAM" id="SignalP"/>
    </source>
</evidence>
<name>A0A3N4IH02_ASCIM</name>
<accession>A0A3N4IH02</accession>
<keyword evidence="3" id="KW-1185">Reference proteome</keyword>
<dbReference type="EMBL" id="ML119656">
    <property type="protein sequence ID" value="RPA84906.1"/>
    <property type="molecule type" value="Genomic_DNA"/>
</dbReference>
<dbReference type="OrthoDB" id="2910287at2759"/>
<protein>
    <submittedName>
        <fullName evidence="2">Uncharacterized protein</fullName>
    </submittedName>
</protein>
<dbReference type="AlphaFoldDB" id="A0A3N4IH02"/>
<organism evidence="2 3">
    <name type="scientific">Ascobolus immersus RN42</name>
    <dbReference type="NCBI Taxonomy" id="1160509"/>
    <lineage>
        <taxon>Eukaryota</taxon>
        <taxon>Fungi</taxon>
        <taxon>Dikarya</taxon>
        <taxon>Ascomycota</taxon>
        <taxon>Pezizomycotina</taxon>
        <taxon>Pezizomycetes</taxon>
        <taxon>Pezizales</taxon>
        <taxon>Ascobolaceae</taxon>
        <taxon>Ascobolus</taxon>
    </lineage>
</organism>
<feature type="signal peptide" evidence="1">
    <location>
        <begin position="1"/>
        <end position="17"/>
    </location>
</feature>
<evidence type="ECO:0000313" key="3">
    <source>
        <dbReference type="Proteomes" id="UP000275078"/>
    </source>
</evidence>
<sequence>MHFSTIFFASLLSVVLASPLSDTSLNKRGYPGNVFVCSGPKYTNSCQILPVGTSGNCVKLPYNSLGSAGPDKGTICRIYESQCTGNFLAIAVYPGVANLYVSPLNGDDLGNRAKWIACTACKGDGNCQG</sequence>
<keyword evidence="1" id="KW-0732">Signal</keyword>
<feature type="chain" id="PRO_5018021696" evidence="1">
    <location>
        <begin position="18"/>
        <end position="129"/>
    </location>
</feature>
<reference evidence="2 3" key="1">
    <citation type="journal article" date="2018" name="Nat. Ecol. Evol.">
        <title>Pezizomycetes genomes reveal the molecular basis of ectomycorrhizal truffle lifestyle.</title>
        <authorList>
            <person name="Murat C."/>
            <person name="Payen T."/>
            <person name="Noel B."/>
            <person name="Kuo A."/>
            <person name="Morin E."/>
            <person name="Chen J."/>
            <person name="Kohler A."/>
            <person name="Krizsan K."/>
            <person name="Balestrini R."/>
            <person name="Da Silva C."/>
            <person name="Montanini B."/>
            <person name="Hainaut M."/>
            <person name="Levati E."/>
            <person name="Barry K.W."/>
            <person name="Belfiori B."/>
            <person name="Cichocki N."/>
            <person name="Clum A."/>
            <person name="Dockter R.B."/>
            <person name="Fauchery L."/>
            <person name="Guy J."/>
            <person name="Iotti M."/>
            <person name="Le Tacon F."/>
            <person name="Lindquist E.A."/>
            <person name="Lipzen A."/>
            <person name="Malagnac F."/>
            <person name="Mello A."/>
            <person name="Molinier V."/>
            <person name="Miyauchi S."/>
            <person name="Poulain J."/>
            <person name="Riccioni C."/>
            <person name="Rubini A."/>
            <person name="Sitrit Y."/>
            <person name="Splivallo R."/>
            <person name="Traeger S."/>
            <person name="Wang M."/>
            <person name="Zifcakova L."/>
            <person name="Wipf D."/>
            <person name="Zambonelli A."/>
            <person name="Paolocci F."/>
            <person name="Nowrousian M."/>
            <person name="Ottonello S."/>
            <person name="Baldrian P."/>
            <person name="Spatafora J.W."/>
            <person name="Henrissat B."/>
            <person name="Nagy L.G."/>
            <person name="Aury J.M."/>
            <person name="Wincker P."/>
            <person name="Grigoriev I.V."/>
            <person name="Bonfante P."/>
            <person name="Martin F.M."/>
        </authorList>
    </citation>
    <scope>NUCLEOTIDE SEQUENCE [LARGE SCALE GENOMIC DNA]</scope>
    <source>
        <strain evidence="2 3">RN42</strain>
    </source>
</reference>